<accession>A0AAU8FNT7</accession>
<dbReference type="AlphaFoldDB" id="A0AAU8FNT7"/>
<proteinExistence type="predicted"/>
<dbReference type="EMBL" id="CP159289">
    <property type="protein sequence ID" value="XCH25505.1"/>
    <property type="molecule type" value="Genomic_DNA"/>
</dbReference>
<name>A0AAU8FNT7_9BACT</name>
<dbReference type="InterPro" id="IPR038636">
    <property type="entry name" value="Wzi_sf"/>
</dbReference>
<sequence>MRANRFGNAPVEGTSAGVIGSISKSYGANRPGRFDWRAGVIYRLNAGRKTEGTLIEGFAAVKAGIFELKAGRSRDITGLVDSTLSSGAMAVSGNALGIPKIELSVPEYWRLPALGGVLSFKGSFSYGWFGTTPISPVSGGGARKDDIPPVTSFYHQKSLYGRFGKPGWRLNIFAGFNHQTMYGNEDDIYEGFNLGKLESFFHVVTGKTWRANSGFATKLGNQLGTIDFGATYDFRTTQLFVYRQQIYDVGALSKLANVRDGLTGISLKNKQKRNAGWSRILVEFLYTKNQAGELWSKVTKSGDENYYNNYMYAGGWSYRGRGIGNPFLTPRHEARADLRHKDGEYFVNNRVIAFHAGLGGNIGSVNITTRLSYSRNYGTYGTSPIGTSLGRRREVLPPPYFRQVNQFSGYLEGSKMFKNNWEVGVAAALDSGRLLYNSFGLMLNVRKSLQF</sequence>
<dbReference type="Gene3D" id="2.40.160.130">
    <property type="entry name" value="Capsule assembly protein Wzi"/>
    <property type="match status" value="1"/>
</dbReference>
<dbReference type="RefSeq" id="WP_353720805.1">
    <property type="nucleotide sequence ID" value="NZ_CP159289.1"/>
</dbReference>
<evidence type="ECO:0000313" key="1">
    <source>
        <dbReference type="EMBL" id="XCH25505.1"/>
    </source>
</evidence>
<reference evidence="1" key="1">
    <citation type="submission" date="2024-06" db="EMBL/GenBank/DDBJ databases">
        <title>Sequencing and assembly of the genome of Dyadobacter sp. strain 676, a symbiont of Cyamopsis tetragonoloba.</title>
        <authorList>
            <person name="Guro P."/>
            <person name="Sazanova A."/>
            <person name="Kuznetsova I."/>
            <person name="Belimov A."/>
            <person name="Safronova V."/>
        </authorList>
    </citation>
    <scope>NUCLEOTIDE SEQUENCE</scope>
    <source>
        <strain evidence="1">676</strain>
    </source>
</reference>
<organism evidence="1">
    <name type="scientific">Dyadobacter sp. 676</name>
    <dbReference type="NCBI Taxonomy" id="3088362"/>
    <lineage>
        <taxon>Bacteria</taxon>
        <taxon>Pseudomonadati</taxon>
        <taxon>Bacteroidota</taxon>
        <taxon>Cytophagia</taxon>
        <taxon>Cytophagales</taxon>
        <taxon>Spirosomataceae</taxon>
        <taxon>Dyadobacter</taxon>
    </lineage>
</organism>
<protein>
    <submittedName>
        <fullName evidence="1">Capsule assembly Wzi family protein</fullName>
    </submittedName>
</protein>
<gene>
    <name evidence="1" type="ORF">ABV298_03495</name>
</gene>